<feature type="compositionally biased region" description="Acidic residues" evidence="2">
    <location>
        <begin position="50"/>
        <end position="72"/>
    </location>
</feature>
<comment type="caution">
    <text evidence="5">The sequence shown here is derived from an EMBL/GenBank/DDBJ whole genome shotgun (WGS) entry which is preliminary data.</text>
</comment>
<dbReference type="Gene3D" id="3.30.160.60">
    <property type="entry name" value="Classic Zinc Finger"/>
    <property type="match status" value="1"/>
</dbReference>
<evidence type="ECO:0008006" key="7">
    <source>
        <dbReference type="Google" id="ProtNLM"/>
    </source>
</evidence>
<evidence type="ECO:0000256" key="2">
    <source>
        <dbReference type="SAM" id="MobiDB-lite"/>
    </source>
</evidence>
<dbReference type="PROSITE" id="PS50103">
    <property type="entry name" value="ZF_C3H1"/>
    <property type="match status" value="2"/>
</dbReference>
<feature type="compositionally biased region" description="Polar residues" evidence="2">
    <location>
        <begin position="88"/>
        <end position="97"/>
    </location>
</feature>
<evidence type="ECO:0000259" key="3">
    <source>
        <dbReference type="PROSITE" id="PS50103"/>
    </source>
</evidence>
<sequence>DSDSDAESAASEPPQGGRARILVRSGQRVPAKIQPPQRHSDRAQRQVEAVVDEENDSDDDADDDDDEESEVEEPARKKGKKDRDLLAAQSTASSGSQPPVKRKDQAARNAVCFRHWLGTCKFEDCKFMHVNPAKLTLEERAQVLRELPLREFDPKLAEVIQGLNIPNCKDFHQRGECKKPGGRCHFWHMTSGTIARWAGFAFWCDPCSKAFTSEDQMLEHQQSKGHLRRAVSWNSGTQDQSWQLAAGRGGRGRSSPSARGGGRGRGFAEASDEESGGDLQPLRGRGRGRGRGGPAGRGQNDPE</sequence>
<feature type="compositionally biased region" description="Polar residues" evidence="2">
    <location>
        <begin position="232"/>
        <end position="243"/>
    </location>
</feature>
<dbReference type="InterPro" id="IPR036236">
    <property type="entry name" value="Znf_C2H2_sf"/>
</dbReference>
<evidence type="ECO:0000256" key="1">
    <source>
        <dbReference type="PROSITE-ProRule" id="PRU00723"/>
    </source>
</evidence>
<keyword evidence="1" id="KW-0862">Zinc</keyword>
<evidence type="ECO:0000313" key="6">
    <source>
        <dbReference type="Proteomes" id="UP000654075"/>
    </source>
</evidence>
<dbReference type="OrthoDB" id="411372at2759"/>
<feature type="domain" description="C2H2-type" evidence="4">
    <location>
        <begin position="202"/>
        <end position="226"/>
    </location>
</feature>
<keyword evidence="6" id="KW-1185">Reference proteome</keyword>
<dbReference type="Pfam" id="PF12874">
    <property type="entry name" value="zf-met"/>
    <property type="match status" value="1"/>
</dbReference>
<name>A0A813FNU0_POLGL</name>
<feature type="domain" description="C3H1-type" evidence="3">
    <location>
        <begin position="106"/>
        <end position="132"/>
    </location>
</feature>
<dbReference type="InterPro" id="IPR013087">
    <property type="entry name" value="Znf_C2H2_type"/>
</dbReference>
<protein>
    <recommendedName>
        <fullName evidence="7">C3H1-type domain-containing protein</fullName>
    </recommendedName>
</protein>
<reference evidence="5" key="1">
    <citation type="submission" date="2021-02" db="EMBL/GenBank/DDBJ databases">
        <authorList>
            <person name="Dougan E. K."/>
            <person name="Rhodes N."/>
            <person name="Thang M."/>
            <person name="Chan C."/>
        </authorList>
    </citation>
    <scope>NUCLEOTIDE SEQUENCE</scope>
</reference>
<feature type="zinc finger region" description="C3H1-type" evidence="1">
    <location>
        <begin position="106"/>
        <end position="132"/>
    </location>
</feature>
<feature type="domain" description="C3H1-type" evidence="3">
    <location>
        <begin position="162"/>
        <end position="191"/>
    </location>
</feature>
<dbReference type="AlphaFoldDB" id="A0A813FNU0"/>
<evidence type="ECO:0000313" key="5">
    <source>
        <dbReference type="EMBL" id="CAE8614458.1"/>
    </source>
</evidence>
<gene>
    <name evidence="5" type="ORF">PGLA1383_LOCUS32178</name>
</gene>
<feature type="region of interest" description="Disordered" evidence="2">
    <location>
        <begin position="1"/>
        <end position="104"/>
    </location>
</feature>
<keyword evidence="1" id="KW-0863">Zinc-finger</keyword>
<proteinExistence type="predicted"/>
<dbReference type="EMBL" id="CAJNNV010025430">
    <property type="protein sequence ID" value="CAE8614458.1"/>
    <property type="molecule type" value="Genomic_DNA"/>
</dbReference>
<feature type="non-terminal residue" evidence="5">
    <location>
        <position position="1"/>
    </location>
</feature>
<dbReference type="SUPFAM" id="SSF57667">
    <property type="entry name" value="beta-beta-alpha zinc fingers"/>
    <property type="match status" value="1"/>
</dbReference>
<dbReference type="PROSITE" id="PS00028">
    <property type="entry name" value="ZINC_FINGER_C2H2_1"/>
    <property type="match status" value="1"/>
</dbReference>
<dbReference type="Gene3D" id="4.10.1000.10">
    <property type="entry name" value="Zinc finger, CCCH-type"/>
    <property type="match status" value="1"/>
</dbReference>
<dbReference type="InterPro" id="IPR000571">
    <property type="entry name" value="Znf_CCCH"/>
</dbReference>
<dbReference type="GO" id="GO:0008270">
    <property type="term" value="F:zinc ion binding"/>
    <property type="evidence" value="ECO:0007669"/>
    <property type="project" value="UniProtKB-KW"/>
</dbReference>
<evidence type="ECO:0000259" key="4">
    <source>
        <dbReference type="PROSITE" id="PS50157"/>
    </source>
</evidence>
<dbReference type="PROSITE" id="PS50157">
    <property type="entry name" value="ZINC_FINGER_C2H2_2"/>
    <property type="match status" value="1"/>
</dbReference>
<feature type="compositionally biased region" description="Basic and acidic residues" evidence="2">
    <location>
        <begin position="73"/>
        <end position="85"/>
    </location>
</feature>
<accession>A0A813FNU0</accession>
<feature type="region of interest" description="Disordered" evidence="2">
    <location>
        <begin position="229"/>
        <end position="303"/>
    </location>
</feature>
<dbReference type="Proteomes" id="UP000654075">
    <property type="component" value="Unassembled WGS sequence"/>
</dbReference>
<organism evidence="5 6">
    <name type="scientific">Polarella glacialis</name>
    <name type="common">Dinoflagellate</name>
    <dbReference type="NCBI Taxonomy" id="89957"/>
    <lineage>
        <taxon>Eukaryota</taxon>
        <taxon>Sar</taxon>
        <taxon>Alveolata</taxon>
        <taxon>Dinophyceae</taxon>
        <taxon>Suessiales</taxon>
        <taxon>Suessiaceae</taxon>
        <taxon>Polarella</taxon>
    </lineage>
</organism>
<keyword evidence="1" id="KW-0479">Metal-binding</keyword>
<feature type="zinc finger region" description="C3H1-type" evidence="1">
    <location>
        <begin position="162"/>
        <end position="191"/>
    </location>
</feature>